<feature type="region of interest" description="Disordered" evidence="1">
    <location>
        <begin position="1"/>
        <end position="24"/>
    </location>
</feature>
<sequence length="551" mass="61310">MGTKIQPNGSSFLREYIDPNRSNNSNNGGGLISSLYHENQQTSLGSFSLWIPPRNAHFLHDFAYMRQMILEHESVFRNQLQELHRLYGRQKELMCDIRRRETEKLSSSSRFSRTSCGGDDVELSLRTMWRSDNSRTTDSHQTLDLFRNPERFFVPDDFFAGKLPCNDPPGRDAEPSLPHSGKRKLFGVEISDGNEEMNLLSRFDGGSSPSGVVRGLGAAEEEKRNEGMCLQKGISNWFRNPDQSTSENLPWFLKKKADDVNKEMMKISSSSYFMNLESLQTSTRSFFKKSSNGSTVGIDLNVSLDEADESLDPPPTADAPNKPSEPDSRDRLAAEAIMSISECSRGTADSNDAILMRFAELVCSEFDGGGGGGIDLFEFMTLRLEDSKDKQVPVYRPPIPDDDEKQKQTTATATARRCSRRGGGRSRKDFQRDILPSLVTLSRLEISEDLQAFEEVMKSCHGKGWRSGISSQRGGKKRLAAAPPSTPPSKVGRVVAISSSSSSQSPPRGGVCEQLQESSSLIGGWGKRTTRRLPRQRCPQNGFISSFPIKC</sequence>
<evidence type="ECO:0000256" key="1">
    <source>
        <dbReference type="SAM" id="MobiDB-lite"/>
    </source>
</evidence>
<dbReference type="Pfam" id="PF05904">
    <property type="entry name" value="DUF863"/>
    <property type="match status" value="1"/>
</dbReference>
<dbReference type="InterPro" id="IPR008581">
    <property type="entry name" value="DUF863_pln"/>
</dbReference>
<feature type="region of interest" description="Disordered" evidence="1">
    <location>
        <begin position="392"/>
        <end position="429"/>
    </location>
</feature>
<proteinExistence type="predicted"/>
<feature type="region of interest" description="Disordered" evidence="1">
    <location>
        <begin position="462"/>
        <end position="518"/>
    </location>
</feature>
<gene>
    <name evidence="2" type="ORF">M569_09929</name>
</gene>
<accession>S8DPD3</accession>
<evidence type="ECO:0000313" key="2">
    <source>
        <dbReference type="EMBL" id="EPS64853.1"/>
    </source>
</evidence>
<name>S8DPD3_9LAMI</name>
<dbReference type="OrthoDB" id="630817at2759"/>
<feature type="compositionally biased region" description="Polar residues" evidence="1">
    <location>
        <begin position="1"/>
        <end position="11"/>
    </location>
</feature>
<dbReference type="EMBL" id="AUSU01004575">
    <property type="protein sequence ID" value="EPS64853.1"/>
    <property type="molecule type" value="Genomic_DNA"/>
</dbReference>
<dbReference type="AlphaFoldDB" id="S8DPD3"/>
<dbReference type="PANTHER" id="PTHR33167:SF63">
    <property type="entry name" value="MYB-CC TYPE TRANSCRIPTION FACTOR LHEQLE-CONTAINING DOMAIN-CONTAINING PROTEIN"/>
    <property type="match status" value="1"/>
</dbReference>
<dbReference type="Proteomes" id="UP000015453">
    <property type="component" value="Unassembled WGS sequence"/>
</dbReference>
<reference evidence="2 3" key="1">
    <citation type="journal article" date="2013" name="BMC Genomics">
        <title>The miniature genome of a carnivorous plant Genlisea aurea contains a low number of genes and short non-coding sequences.</title>
        <authorList>
            <person name="Leushkin E.V."/>
            <person name="Sutormin R.A."/>
            <person name="Nabieva E.R."/>
            <person name="Penin A.A."/>
            <person name="Kondrashov A.S."/>
            <person name="Logacheva M.D."/>
        </authorList>
    </citation>
    <scope>NUCLEOTIDE SEQUENCE [LARGE SCALE GENOMIC DNA]</scope>
</reference>
<comment type="caution">
    <text evidence="2">The sequence shown here is derived from an EMBL/GenBank/DDBJ whole genome shotgun (WGS) entry which is preliminary data.</text>
</comment>
<evidence type="ECO:0000313" key="3">
    <source>
        <dbReference type="Proteomes" id="UP000015453"/>
    </source>
</evidence>
<keyword evidence="3" id="KW-1185">Reference proteome</keyword>
<feature type="region of interest" description="Disordered" evidence="1">
    <location>
        <begin position="306"/>
        <end position="330"/>
    </location>
</feature>
<protein>
    <submittedName>
        <fullName evidence="2">Uncharacterized protein</fullName>
    </submittedName>
</protein>
<organism evidence="2 3">
    <name type="scientific">Genlisea aurea</name>
    <dbReference type="NCBI Taxonomy" id="192259"/>
    <lineage>
        <taxon>Eukaryota</taxon>
        <taxon>Viridiplantae</taxon>
        <taxon>Streptophyta</taxon>
        <taxon>Embryophyta</taxon>
        <taxon>Tracheophyta</taxon>
        <taxon>Spermatophyta</taxon>
        <taxon>Magnoliopsida</taxon>
        <taxon>eudicotyledons</taxon>
        <taxon>Gunneridae</taxon>
        <taxon>Pentapetalae</taxon>
        <taxon>asterids</taxon>
        <taxon>lamiids</taxon>
        <taxon>Lamiales</taxon>
        <taxon>Lentibulariaceae</taxon>
        <taxon>Genlisea</taxon>
    </lineage>
</organism>
<dbReference type="PANTHER" id="PTHR33167">
    <property type="entry name" value="TRANSCRIPTION FACTOR, PUTATIVE (DUF863)-RELATED"/>
    <property type="match status" value="1"/>
</dbReference>